<dbReference type="InterPro" id="IPR046952">
    <property type="entry name" value="GSHR/TRXR-like"/>
</dbReference>
<evidence type="ECO:0000256" key="6">
    <source>
        <dbReference type="ARBA" id="ARBA00023284"/>
    </source>
</evidence>
<dbReference type="Proteomes" id="UP001055712">
    <property type="component" value="Unassembled WGS sequence"/>
</dbReference>
<dbReference type="InterPro" id="IPR023753">
    <property type="entry name" value="FAD/NAD-binding_dom"/>
</dbReference>
<dbReference type="Pfam" id="PF07992">
    <property type="entry name" value="Pyr_redox_2"/>
    <property type="match status" value="1"/>
</dbReference>
<dbReference type="PANTHER" id="PTHR42737">
    <property type="entry name" value="GLUTATHIONE REDUCTASE"/>
    <property type="match status" value="1"/>
</dbReference>
<evidence type="ECO:0000256" key="5">
    <source>
        <dbReference type="ARBA" id="ARBA00023157"/>
    </source>
</evidence>
<feature type="binding site" evidence="8">
    <location>
        <position position="62"/>
    </location>
    <ligand>
        <name>FAD</name>
        <dbReference type="ChEBI" id="CHEBI:57692"/>
    </ligand>
</feature>
<dbReference type="SUPFAM" id="SSF55424">
    <property type="entry name" value="FAD/NAD-linked reductases, dimerisation (C-terminal) domain"/>
    <property type="match status" value="1"/>
</dbReference>
<dbReference type="PIRSF" id="PIRSF000350">
    <property type="entry name" value="Mercury_reductase_MerA"/>
    <property type="match status" value="1"/>
</dbReference>
<evidence type="ECO:0000259" key="13">
    <source>
        <dbReference type="Pfam" id="PF07992"/>
    </source>
</evidence>
<keyword evidence="3 8" id="KW-0274">FAD</keyword>
<dbReference type="InterPro" id="IPR036188">
    <property type="entry name" value="FAD/NAD-bd_sf"/>
</dbReference>
<keyword evidence="15" id="KW-1185">Reference proteome</keyword>
<dbReference type="NCBIfam" id="NF004776">
    <property type="entry name" value="PRK06116.1"/>
    <property type="match status" value="1"/>
</dbReference>
<keyword evidence="8" id="KW-0520">NAD</keyword>
<dbReference type="InterPro" id="IPR001100">
    <property type="entry name" value="Pyr_nuc-diS_OxRdtase"/>
</dbReference>
<protein>
    <recommendedName>
        <fullName evidence="16">Glutathione-disulfide reductase</fullName>
    </recommendedName>
</protein>
<reference evidence="14" key="2">
    <citation type="submission" date="2020-11" db="EMBL/GenBank/DDBJ databases">
        <authorList>
            <person name="Cecchin M."/>
            <person name="Marcolungo L."/>
            <person name="Rossato M."/>
            <person name="Girolomoni L."/>
            <person name="Cosentino E."/>
            <person name="Cuine S."/>
            <person name="Li-Beisson Y."/>
            <person name="Delledonne M."/>
            <person name="Ballottari M."/>
        </authorList>
    </citation>
    <scope>NUCLEOTIDE SEQUENCE</scope>
    <source>
        <strain evidence="14">211/11P</strain>
        <tissue evidence="14">Whole cell</tissue>
    </source>
</reference>
<feature type="domain" description="Pyridine nucleotide-disulphide oxidoreductase dimerisation" evidence="12">
    <location>
        <begin position="376"/>
        <end position="485"/>
    </location>
</feature>
<dbReference type="GO" id="GO:0034599">
    <property type="term" value="P:cellular response to oxidative stress"/>
    <property type="evidence" value="ECO:0007669"/>
    <property type="project" value="TreeGrafter"/>
</dbReference>
<feature type="region of interest" description="Disordered" evidence="11">
    <location>
        <begin position="262"/>
        <end position="284"/>
    </location>
</feature>
<dbReference type="PANTHER" id="PTHR42737:SF2">
    <property type="entry name" value="GLUTATHIONE REDUCTASE"/>
    <property type="match status" value="1"/>
</dbReference>
<dbReference type="Gene3D" id="3.30.390.30">
    <property type="match status" value="1"/>
</dbReference>
<dbReference type="OrthoDB" id="5956163at2759"/>
<reference evidence="14" key="1">
    <citation type="journal article" date="2019" name="Plant J.">
        <title>Chlorella vulgaris genome assembly and annotation reveals the molecular basis for metabolic acclimation to high light conditions.</title>
        <authorList>
            <person name="Cecchin M."/>
            <person name="Marcolungo L."/>
            <person name="Rossato M."/>
            <person name="Girolomoni L."/>
            <person name="Cosentino E."/>
            <person name="Cuine S."/>
            <person name="Li-Beisson Y."/>
            <person name="Delledonne M."/>
            <person name="Ballottari M."/>
        </authorList>
    </citation>
    <scope>NUCLEOTIDE SEQUENCE</scope>
    <source>
        <strain evidence="14">211/11P</strain>
    </source>
</reference>
<feature type="disulfide bond" description="Redox-active" evidence="9">
    <location>
        <begin position="53"/>
        <end position="58"/>
    </location>
</feature>
<feature type="binding site" evidence="8">
    <location>
        <position position="299"/>
    </location>
    <ligand>
        <name>NAD(+)</name>
        <dbReference type="ChEBI" id="CHEBI:57540"/>
    </ligand>
</feature>
<evidence type="ECO:0000256" key="3">
    <source>
        <dbReference type="ARBA" id="ARBA00022827"/>
    </source>
</evidence>
<gene>
    <name evidence="14" type="ORF">D9Q98_008184</name>
</gene>
<feature type="region of interest" description="Disordered" evidence="11">
    <location>
        <begin position="493"/>
        <end position="513"/>
    </location>
</feature>
<accession>A0A9D4TG87</accession>
<dbReference type="PRINTS" id="PR00368">
    <property type="entry name" value="FADPNR"/>
</dbReference>
<feature type="active site" description="Proton acceptor" evidence="7">
    <location>
        <position position="475"/>
    </location>
</feature>
<evidence type="ECO:0000256" key="2">
    <source>
        <dbReference type="ARBA" id="ARBA00022630"/>
    </source>
</evidence>
<feature type="binding site" evidence="8">
    <location>
        <position position="125"/>
    </location>
    <ligand>
        <name>FAD</name>
        <dbReference type="ChEBI" id="CHEBI:57692"/>
    </ligand>
</feature>
<dbReference type="PROSITE" id="PS00076">
    <property type="entry name" value="PYRIDINE_REDOX_1"/>
    <property type="match status" value="1"/>
</dbReference>
<dbReference type="GO" id="GO:0005739">
    <property type="term" value="C:mitochondrion"/>
    <property type="evidence" value="ECO:0007669"/>
    <property type="project" value="TreeGrafter"/>
</dbReference>
<proteinExistence type="inferred from homology"/>
<dbReference type="InterPro" id="IPR012999">
    <property type="entry name" value="Pyr_OxRdtase_I_AS"/>
</dbReference>
<dbReference type="SUPFAM" id="SSF51905">
    <property type="entry name" value="FAD/NAD(P)-binding domain"/>
    <property type="match status" value="1"/>
</dbReference>
<evidence type="ECO:0000256" key="4">
    <source>
        <dbReference type="ARBA" id="ARBA00023002"/>
    </source>
</evidence>
<keyword evidence="2 10" id="KW-0285">Flavoprotein</keyword>
<keyword evidence="6 10" id="KW-0676">Redox-active center</keyword>
<dbReference type="InterPro" id="IPR016156">
    <property type="entry name" value="FAD/NAD-linked_Rdtase_dimer_sf"/>
</dbReference>
<evidence type="ECO:0000256" key="9">
    <source>
        <dbReference type="PIRSR" id="PIRSR000350-4"/>
    </source>
</evidence>
<evidence type="ECO:0000256" key="1">
    <source>
        <dbReference type="ARBA" id="ARBA00007532"/>
    </source>
</evidence>
<evidence type="ECO:0000313" key="15">
    <source>
        <dbReference type="Proteomes" id="UP001055712"/>
    </source>
</evidence>
<evidence type="ECO:0000256" key="7">
    <source>
        <dbReference type="PIRSR" id="PIRSR000350-2"/>
    </source>
</evidence>
<comment type="similarity">
    <text evidence="1 10">Belongs to the class-I pyridine nucleotide-disulfide oxidoreductase family.</text>
</comment>
<evidence type="ECO:0000313" key="14">
    <source>
        <dbReference type="EMBL" id="KAI3424798.1"/>
    </source>
</evidence>
<sequence length="513" mass="54639">MSEEYDLVTIGAGSGGVRASRLSAGQYGAKVAVIELPFGLVSSDEVGGAGGTCVIRGCVPKKLMVYASEFSEAFDDAEGFGWSKVKPSVDIKKFLARKAKEIERLNGVYGQILDKAGVECIEGRGIVLDPHTVEVRASDGSVRQLKTKNILIATGGRAVKPPIDGAELAITSDEALVLDDVPEGGTIAIVGAGYIAVEFAGIFSGLGYKVHLVIRGEQPLRGFDEELRQLVGTNLGKRGVDVHLKTSPTKLEKNADGGIDLHYEVPKKGGGKKEKNGEKEEEEKEKGMISCHKVLFATGRKPNTRGIGLEDAGVQLDEKSKAVKVDEYSHTNVPSIWSIGDCTDRLNLTPVALMEGRALAATLFGGKPTAPDYENVPSAVFCQPPLGTVGLTEAEAVEKLAGDIDVYVSKFKPMKNTLSGRDERTFMKMLVHVPTDRVIGCHMVGPEAAEIVQGLGIALKCNATKAQFDSCVGVHPSAAEEWVTMTSATRRIKGEGKQLEPTTHKCGGNKAHD</sequence>
<evidence type="ECO:0000259" key="12">
    <source>
        <dbReference type="Pfam" id="PF02852"/>
    </source>
</evidence>
<dbReference type="InterPro" id="IPR004099">
    <property type="entry name" value="Pyr_nucl-diS_OxRdtase_dimer"/>
</dbReference>
<feature type="binding site" evidence="8">
    <location>
        <begin position="191"/>
        <end position="198"/>
    </location>
    <ligand>
        <name>NAD(+)</name>
        <dbReference type="ChEBI" id="CHEBI:57540"/>
    </ligand>
</feature>
<feature type="compositionally biased region" description="Basic and acidic residues" evidence="11">
    <location>
        <begin position="262"/>
        <end position="278"/>
    </location>
</feature>
<evidence type="ECO:0000256" key="10">
    <source>
        <dbReference type="RuleBase" id="RU003691"/>
    </source>
</evidence>
<name>A0A9D4TG87_CHLVU</name>
<dbReference type="PRINTS" id="PR00411">
    <property type="entry name" value="PNDRDTASEI"/>
</dbReference>
<dbReference type="GO" id="GO:0006749">
    <property type="term" value="P:glutathione metabolic process"/>
    <property type="evidence" value="ECO:0007669"/>
    <property type="project" value="TreeGrafter"/>
</dbReference>
<feature type="domain" description="FAD/NAD(P)-binding" evidence="13">
    <location>
        <begin position="5"/>
        <end position="356"/>
    </location>
</feature>
<dbReference type="GO" id="GO:0045454">
    <property type="term" value="P:cell redox homeostasis"/>
    <property type="evidence" value="ECO:0007669"/>
    <property type="project" value="InterPro"/>
</dbReference>
<comment type="cofactor">
    <cofactor evidence="8">
        <name>FAD</name>
        <dbReference type="ChEBI" id="CHEBI:57692"/>
    </cofactor>
    <text evidence="8">Binds 1 FAD per subunit.</text>
</comment>
<evidence type="ECO:0000256" key="11">
    <source>
        <dbReference type="SAM" id="MobiDB-lite"/>
    </source>
</evidence>
<keyword evidence="4 10" id="KW-0560">Oxidoreductase</keyword>
<organism evidence="14 15">
    <name type="scientific">Chlorella vulgaris</name>
    <name type="common">Green alga</name>
    <dbReference type="NCBI Taxonomy" id="3077"/>
    <lineage>
        <taxon>Eukaryota</taxon>
        <taxon>Viridiplantae</taxon>
        <taxon>Chlorophyta</taxon>
        <taxon>core chlorophytes</taxon>
        <taxon>Trebouxiophyceae</taxon>
        <taxon>Chlorellales</taxon>
        <taxon>Chlorellaceae</taxon>
        <taxon>Chlorella clade</taxon>
        <taxon>Chlorella</taxon>
    </lineage>
</organism>
<evidence type="ECO:0000256" key="8">
    <source>
        <dbReference type="PIRSR" id="PIRSR000350-3"/>
    </source>
</evidence>
<dbReference type="Gene3D" id="3.50.50.60">
    <property type="entry name" value="FAD/NAD(P)-binding domain"/>
    <property type="match status" value="2"/>
</dbReference>
<evidence type="ECO:0008006" key="16">
    <source>
        <dbReference type="Google" id="ProtNLM"/>
    </source>
</evidence>
<dbReference type="GO" id="GO:0050660">
    <property type="term" value="F:flavin adenine dinucleotide binding"/>
    <property type="evidence" value="ECO:0007669"/>
    <property type="project" value="InterPro"/>
</dbReference>
<dbReference type="GO" id="GO:0004362">
    <property type="term" value="F:glutathione-disulfide reductase (NADPH) activity"/>
    <property type="evidence" value="ECO:0007669"/>
    <property type="project" value="TreeGrafter"/>
</dbReference>
<dbReference type="GO" id="GO:0005829">
    <property type="term" value="C:cytosol"/>
    <property type="evidence" value="ECO:0007669"/>
    <property type="project" value="TreeGrafter"/>
</dbReference>
<dbReference type="Pfam" id="PF02852">
    <property type="entry name" value="Pyr_redox_dim"/>
    <property type="match status" value="1"/>
</dbReference>
<comment type="caution">
    <text evidence="14">The sequence shown here is derived from an EMBL/GenBank/DDBJ whole genome shotgun (WGS) entry which is preliminary data.</text>
</comment>
<dbReference type="AlphaFoldDB" id="A0A9D4TG87"/>
<keyword evidence="5" id="KW-1015">Disulfide bond</keyword>
<feature type="binding site" evidence="8">
    <location>
        <position position="341"/>
    </location>
    <ligand>
        <name>FAD</name>
        <dbReference type="ChEBI" id="CHEBI:57692"/>
    </ligand>
</feature>
<dbReference type="EMBL" id="SIDB01000012">
    <property type="protein sequence ID" value="KAI3424798.1"/>
    <property type="molecule type" value="Genomic_DNA"/>
</dbReference>
<keyword evidence="8" id="KW-0547">Nucleotide-binding</keyword>